<organism evidence="1">
    <name type="scientific">Graphocephala atropunctata</name>
    <dbReference type="NCBI Taxonomy" id="36148"/>
    <lineage>
        <taxon>Eukaryota</taxon>
        <taxon>Metazoa</taxon>
        <taxon>Ecdysozoa</taxon>
        <taxon>Arthropoda</taxon>
        <taxon>Hexapoda</taxon>
        <taxon>Insecta</taxon>
        <taxon>Pterygota</taxon>
        <taxon>Neoptera</taxon>
        <taxon>Paraneoptera</taxon>
        <taxon>Hemiptera</taxon>
        <taxon>Auchenorrhyncha</taxon>
        <taxon>Membracoidea</taxon>
        <taxon>Cicadellidae</taxon>
        <taxon>Cicadellinae</taxon>
        <taxon>Cicadellini</taxon>
        <taxon>Graphocephala</taxon>
    </lineage>
</organism>
<evidence type="ECO:0000313" key="1">
    <source>
        <dbReference type="EMBL" id="JAT28711.1"/>
    </source>
</evidence>
<reference evidence="1" key="1">
    <citation type="submission" date="2015-11" db="EMBL/GenBank/DDBJ databases">
        <title>De novo transcriptome assembly of four potential Pierce s Disease insect vectors from Arizona vineyards.</title>
        <authorList>
            <person name="Tassone E.E."/>
        </authorList>
    </citation>
    <scope>NUCLEOTIDE SEQUENCE</scope>
</reference>
<feature type="non-terminal residue" evidence="1">
    <location>
        <position position="1"/>
    </location>
</feature>
<name>A0A1B6LYE9_9HEMI</name>
<dbReference type="AlphaFoldDB" id="A0A1B6LYE9"/>
<proteinExistence type="predicted"/>
<sequence>VPPQPVAVLRCQCPPAPAPLDLLDALLQDRMLEDVAWTPGSVGLSAAAAPTVSVPRTEPHLPSHKDCGSAGRCAPPRACHVSQLHLVSEGASTLLQVHCGHARTYNL</sequence>
<dbReference type="EMBL" id="GEBQ01011266">
    <property type="protein sequence ID" value="JAT28711.1"/>
    <property type="molecule type" value="Transcribed_RNA"/>
</dbReference>
<feature type="non-terminal residue" evidence="1">
    <location>
        <position position="107"/>
    </location>
</feature>
<accession>A0A1B6LYE9</accession>
<protein>
    <submittedName>
        <fullName evidence="1">Uncharacterized protein</fullName>
    </submittedName>
</protein>
<gene>
    <name evidence="1" type="ORF">g.18756</name>
</gene>